<dbReference type="RefSeq" id="WP_090118841.1">
    <property type="nucleotide sequence ID" value="NZ_FNNJ01000001.1"/>
</dbReference>
<organism evidence="2 3">
    <name type="scientific">Lutibacter oricola</name>
    <dbReference type="NCBI Taxonomy" id="762486"/>
    <lineage>
        <taxon>Bacteria</taxon>
        <taxon>Pseudomonadati</taxon>
        <taxon>Bacteroidota</taxon>
        <taxon>Flavobacteriia</taxon>
        <taxon>Flavobacteriales</taxon>
        <taxon>Flavobacteriaceae</taxon>
        <taxon>Lutibacter</taxon>
    </lineage>
</organism>
<gene>
    <name evidence="2" type="ORF">SAMN05444411_101220</name>
</gene>
<dbReference type="AlphaFoldDB" id="A0A1H2RED6"/>
<dbReference type="Pfam" id="PF13673">
    <property type="entry name" value="Acetyltransf_10"/>
    <property type="match status" value="1"/>
</dbReference>
<dbReference type="STRING" id="762486.SAMN05444411_101220"/>
<dbReference type="SUPFAM" id="SSF55729">
    <property type="entry name" value="Acyl-CoA N-acyltransferases (Nat)"/>
    <property type="match status" value="1"/>
</dbReference>
<dbReference type="InterPro" id="IPR000182">
    <property type="entry name" value="GNAT_dom"/>
</dbReference>
<keyword evidence="2" id="KW-0808">Transferase</keyword>
<name>A0A1H2RED6_9FLAO</name>
<dbReference type="Proteomes" id="UP000199595">
    <property type="component" value="Unassembled WGS sequence"/>
</dbReference>
<evidence type="ECO:0000313" key="2">
    <source>
        <dbReference type="EMBL" id="SDW17853.1"/>
    </source>
</evidence>
<dbReference type="Gene3D" id="3.40.630.30">
    <property type="match status" value="1"/>
</dbReference>
<feature type="domain" description="N-acetyltransferase" evidence="1">
    <location>
        <begin position="128"/>
        <end position="179"/>
    </location>
</feature>
<evidence type="ECO:0000259" key="1">
    <source>
        <dbReference type="Pfam" id="PF13673"/>
    </source>
</evidence>
<protein>
    <submittedName>
        <fullName evidence="2">Acetyltransferase (GNAT) domain-containing protein</fullName>
    </submittedName>
</protein>
<dbReference type="OrthoDB" id="5319888at2"/>
<accession>A0A1H2RED6</accession>
<evidence type="ECO:0000313" key="3">
    <source>
        <dbReference type="Proteomes" id="UP000199595"/>
    </source>
</evidence>
<sequence>MRIANYTDKNLVAEILVSAFLPLKGENSINLVVKQDEKRVERMKILMEYLFEKAFNFGEIYISNNDQACILLSFPYTEKTTLKTICLDFKLANKCIGFNRVFKVLKRQQKVKHNYPKGKYIIPLIMGVTNECKGNGTAARLMLEVKNYHKKNKLPVIVDAASKKNVKLYQKFGFKVFKEDKSLGFPICFLRLN</sequence>
<reference evidence="2 3" key="1">
    <citation type="submission" date="2016-10" db="EMBL/GenBank/DDBJ databases">
        <authorList>
            <person name="de Groot N.N."/>
        </authorList>
    </citation>
    <scope>NUCLEOTIDE SEQUENCE [LARGE SCALE GENOMIC DNA]</scope>
    <source>
        <strain evidence="2 3">DSM 24956</strain>
    </source>
</reference>
<dbReference type="InterPro" id="IPR016181">
    <property type="entry name" value="Acyl_CoA_acyltransferase"/>
</dbReference>
<dbReference type="GO" id="GO:0016747">
    <property type="term" value="F:acyltransferase activity, transferring groups other than amino-acyl groups"/>
    <property type="evidence" value="ECO:0007669"/>
    <property type="project" value="InterPro"/>
</dbReference>
<keyword evidence="3" id="KW-1185">Reference proteome</keyword>
<dbReference type="EMBL" id="FNNJ01000001">
    <property type="protein sequence ID" value="SDW17853.1"/>
    <property type="molecule type" value="Genomic_DNA"/>
</dbReference>
<proteinExistence type="predicted"/>